<gene>
    <name evidence="2" type="ORF">Prubr_40100</name>
</gene>
<evidence type="ECO:0000256" key="1">
    <source>
        <dbReference type="SAM" id="MobiDB-lite"/>
    </source>
</evidence>
<feature type="region of interest" description="Disordered" evidence="1">
    <location>
        <begin position="1"/>
        <end position="196"/>
    </location>
</feature>
<evidence type="ECO:0000313" key="2">
    <source>
        <dbReference type="EMBL" id="BCJ66989.1"/>
    </source>
</evidence>
<dbReference type="Proteomes" id="UP000680866">
    <property type="component" value="Chromosome"/>
</dbReference>
<evidence type="ECO:0008006" key="4">
    <source>
        <dbReference type="Google" id="ProtNLM"/>
    </source>
</evidence>
<feature type="compositionally biased region" description="Pro residues" evidence="1">
    <location>
        <begin position="70"/>
        <end position="80"/>
    </location>
</feature>
<name>A0A810N461_9ACTN</name>
<reference evidence="2" key="1">
    <citation type="submission" date="2020-08" db="EMBL/GenBank/DDBJ databases">
        <title>Whole genome shotgun sequence of Polymorphospora rubra NBRC 101157.</title>
        <authorList>
            <person name="Komaki H."/>
            <person name="Tamura T."/>
        </authorList>
    </citation>
    <scope>NUCLEOTIDE SEQUENCE</scope>
    <source>
        <strain evidence="2">NBRC 101157</strain>
    </source>
</reference>
<dbReference type="KEGG" id="pry:Prubr_40100"/>
<feature type="compositionally biased region" description="Pro residues" evidence="1">
    <location>
        <begin position="163"/>
        <end position="190"/>
    </location>
</feature>
<dbReference type="EMBL" id="AP023359">
    <property type="protein sequence ID" value="BCJ66989.1"/>
    <property type="molecule type" value="Genomic_DNA"/>
</dbReference>
<sequence length="273" mass="29555">MGPPDRLGPPDRMGPPGRDDRVPPVGSGPPPRAMPAPAGPPQGDPYGRYDEPTGTFGGGYDAGPRGYDGPPAPAGPPPGAGPRRFDEPDDRFDGFEAGRHGRMDMTAEIRLPDRDLRAAGPRSGPPPERPPVDRPPYDRPPVARAPFDGPPVDRPPFDRPQFDGPPPLDRPQFDGPPPLDRPQFGGPPPVGGDAQRVDEIRRTFQVRRFGSGYDPVQVDRLFEQILMAMSGRGPMPVDPAGLDNTRFELVPGGYFEAEVEAALKEVQDILRRH</sequence>
<proteinExistence type="predicted"/>
<evidence type="ECO:0000313" key="3">
    <source>
        <dbReference type="Proteomes" id="UP000680866"/>
    </source>
</evidence>
<protein>
    <recommendedName>
        <fullName evidence="4">DivIVA domain-containing protein</fullName>
    </recommendedName>
</protein>
<keyword evidence="3" id="KW-1185">Reference proteome</keyword>
<feature type="compositionally biased region" description="Basic and acidic residues" evidence="1">
    <location>
        <begin position="83"/>
        <end position="117"/>
    </location>
</feature>
<dbReference type="AlphaFoldDB" id="A0A810N461"/>
<organism evidence="2 3">
    <name type="scientific">Polymorphospora rubra</name>
    <dbReference type="NCBI Taxonomy" id="338584"/>
    <lineage>
        <taxon>Bacteria</taxon>
        <taxon>Bacillati</taxon>
        <taxon>Actinomycetota</taxon>
        <taxon>Actinomycetes</taxon>
        <taxon>Micromonosporales</taxon>
        <taxon>Micromonosporaceae</taxon>
        <taxon>Polymorphospora</taxon>
    </lineage>
</organism>
<accession>A0A810N461</accession>
<feature type="compositionally biased region" description="Pro residues" evidence="1">
    <location>
        <begin position="26"/>
        <end position="43"/>
    </location>
</feature>